<protein>
    <recommendedName>
        <fullName evidence="3">Antitoxin VbhA domain-containing protein</fullName>
    </recommendedName>
</protein>
<evidence type="ECO:0000313" key="1">
    <source>
        <dbReference type="EMBL" id="MDQ0173085.1"/>
    </source>
</evidence>
<name>A0ABT9WJV4_9BACL</name>
<comment type="caution">
    <text evidence="1">The sequence shown here is derived from an EMBL/GenBank/DDBJ whole genome shotgun (WGS) entry which is preliminary data.</text>
</comment>
<evidence type="ECO:0000313" key="2">
    <source>
        <dbReference type="Proteomes" id="UP001233836"/>
    </source>
</evidence>
<evidence type="ECO:0008006" key="3">
    <source>
        <dbReference type="Google" id="ProtNLM"/>
    </source>
</evidence>
<reference evidence="1 2" key="1">
    <citation type="submission" date="2023-07" db="EMBL/GenBank/DDBJ databases">
        <title>Sorghum-associated microbial communities from plants grown in Nebraska, USA.</title>
        <authorList>
            <person name="Schachtman D."/>
        </authorList>
    </citation>
    <scope>NUCLEOTIDE SEQUENCE [LARGE SCALE GENOMIC DNA]</scope>
    <source>
        <strain evidence="1 2">DS1314</strain>
    </source>
</reference>
<keyword evidence="2" id="KW-1185">Reference proteome</keyword>
<dbReference type="RefSeq" id="WP_307219806.1">
    <property type="nucleotide sequence ID" value="NZ_JAUSTI010000016.1"/>
</dbReference>
<organism evidence="1 2">
    <name type="scientific">Paenibacillus tundrae</name>
    <dbReference type="NCBI Taxonomy" id="528187"/>
    <lineage>
        <taxon>Bacteria</taxon>
        <taxon>Bacillati</taxon>
        <taxon>Bacillota</taxon>
        <taxon>Bacilli</taxon>
        <taxon>Bacillales</taxon>
        <taxon>Paenibacillaceae</taxon>
        <taxon>Paenibacillus</taxon>
    </lineage>
</organism>
<gene>
    <name evidence="1" type="ORF">J2T19_004577</name>
</gene>
<proteinExistence type="predicted"/>
<accession>A0ABT9WJV4</accession>
<sequence>MPKDSKGRMERVIRIAEASLNIEGQELQAGAKKLIELKLSGQISKKDFLRMAKDLAKQ</sequence>
<dbReference type="EMBL" id="JAUSTI010000016">
    <property type="protein sequence ID" value="MDQ0173085.1"/>
    <property type="molecule type" value="Genomic_DNA"/>
</dbReference>
<dbReference type="Proteomes" id="UP001233836">
    <property type="component" value="Unassembled WGS sequence"/>
</dbReference>